<feature type="region of interest" description="Disordered" evidence="1">
    <location>
        <begin position="128"/>
        <end position="149"/>
    </location>
</feature>
<name>A0AAV4RE47_9ARAC</name>
<dbReference type="AlphaFoldDB" id="A0AAV4RE47"/>
<evidence type="ECO:0000313" key="3">
    <source>
        <dbReference type="Proteomes" id="UP001054837"/>
    </source>
</evidence>
<reference evidence="2 3" key="1">
    <citation type="submission" date="2021-06" db="EMBL/GenBank/DDBJ databases">
        <title>Caerostris darwini draft genome.</title>
        <authorList>
            <person name="Kono N."/>
            <person name="Arakawa K."/>
        </authorList>
    </citation>
    <scope>NUCLEOTIDE SEQUENCE [LARGE SCALE GENOMIC DNA]</scope>
</reference>
<sequence length="149" mass="16783">MILTQTLFSPTSSQSLTSSSLAVIPRSLPLGHTLSSFPKSPRPIFMPSKETKRMCSRRFCVTPASGGEHRWKSHTSQSLIFFFPGCNPPKPFTIVLPRNPLAQYLCHQKKRKGRKECVQEGFGVTRASGGEPRWKSHTRNFNRRRPAAT</sequence>
<comment type="caution">
    <text evidence="2">The sequence shown here is derived from an EMBL/GenBank/DDBJ whole genome shotgun (WGS) entry which is preliminary data.</text>
</comment>
<keyword evidence="3" id="KW-1185">Reference proteome</keyword>
<organism evidence="2 3">
    <name type="scientific">Caerostris darwini</name>
    <dbReference type="NCBI Taxonomy" id="1538125"/>
    <lineage>
        <taxon>Eukaryota</taxon>
        <taxon>Metazoa</taxon>
        <taxon>Ecdysozoa</taxon>
        <taxon>Arthropoda</taxon>
        <taxon>Chelicerata</taxon>
        <taxon>Arachnida</taxon>
        <taxon>Araneae</taxon>
        <taxon>Araneomorphae</taxon>
        <taxon>Entelegynae</taxon>
        <taxon>Araneoidea</taxon>
        <taxon>Araneidae</taxon>
        <taxon>Caerostris</taxon>
    </lineage>
</organism>
<dbReference type="Proteomes" id="UP001054837">
    <property type="component" value="Unassembled WGS sequence"/>
</dbReference>
<feature type="compositionally biased region" description="Basic residues" evidence="1">
    <location>
        <begin position="135"/>
        <end position="149"/>
    </location>
</feature>
<proteinExistence type="predicted"/>
<evidence type="ECO:0000256" key="1">
    <source>
        <dbReference type="SAM" id="MobiDB-lite"/>
    </source>
</evidence>
<evidence type="ECO:0000313" key="2">
    <source>
        <dbReference type="EMBL" id="GIY18485.1"/>
    </source>
</evidence>
<gene>
    <name evidence="2" type="ORF">CDAR_263851</name>
</gene>
<accession>A0AAV4RE47</accession>
<protein>
    <submittedName>
        <fullName evidence="2">Uncharacterized protein</fullName>
    </submittedName>
</protein>
<dbReference type="EMBL" id="BPLQ01005923">
    <property type="protein sequence ID" value="GIY18485.1"/>
    <property type="molecule type" value="Genomic_DNA"/>
</dbReference>